<feature type="signal peptide" evidence="9">
    <location>
        <begin position="1"/>
        <end position="20"/>
    </location>
</feature>
<evidence type="ECO:0000313" key="10">
    <source>
        <dbReference type="Ensembl" id="ENSELUP00000028781.3"/>
    </source>
</evidence>
<reference evidence="10" key="2">
    <citation type="submission" date="2020-02" db="EMBL/GenBank/DDBJ databases">
        <title>Esox lucius (northern pike) genome, fEsoLuc1, primary haplotype.</title>
        <authorList>
            <person name="Myers G."/>
            <person name="Karagic N."/>
            <person name="Meyer A."/>
            <person name="Pippel M."/>
            <person name="Reichard M."/>
            <person name="Winkler S."/>
            <person name="Tracey A."/>
            <person name="Sims Y."/>
            <person name="Howe K."/>
            <person name="Rhie A."/>
            <person name="Formenti G."/>
            <person name="Durbin R."/>
            <person name="Fedrigo O."/>
            <person name="Jarvis E.D."/>
        </authorList>
    </citation>
    <scope>NUCLEOTIDE SEQUENCE [LARGE SCALE GENOMIC DNA]</scope>
</reference>
<evidence type="ECO:0000256" key="5">
    <source>
        <dbReference type="ARBA" id="ARBA00023128"/>
    </source>
</evidence>
<organism evidence="10 11">
    <name type="scientific">Esox lucius</name>
    <name type="common">Northern pike</name>
    <dbReference type="NCBI Taxonomy" id="8010"/>
    <lineage>
        <taxon>Eukaryota</taxon>
        <taxon>Metazoa</taxon>
        <taxon>Chordata</taxon>
        <taxon>Craniata</taxon>
        <taxon>Vertebrata</taxon>
        <taxon>Euteleostomi</taxon>
        <taxon>Actinopterygii</taxon>
        <taxon>Neopterygii</taxon>
        <taxon>Teleostei</taxon>
        <taxon>Protacanthopterygii</taxon>
        <taxon>Esociformes</taxon>
        <taxon>Esocidae</taxon>
        <taxon>Esox</taxon>
    </lineage>
</organism>
<evidence type="ECO:0000256" key="4">
    <source>
        <dbReference type="ARBA" id="ARBA00022989"/>
    </source>
</evidence>
<keyword evidence="9" id="KW-0732">Signal</keyword>
<comment type="function">
    <text evidence="7">Component of the MICOS complex, a large protein complex of the mitochondrial inner membrane that plays crucial roles in the maintenance of crista junctions, inner membrane architecture, and formation of contact sites to the outer membrane.</text>
</comment>
<dbReference type="AlphaFoldDB" id="A0A3P8ZJ65"/>
<evidence type="ECO:0000256" key="7">
    <source>
        <dbReference type="RuleBase" id="RU363021"/>
    </source>
</evidence>
<name>A0A3P8ZJ65_ESOLU</name>
<proteinExistence type="inferred from homology"/>
<reference evidence="10" key="3">
    <citation type="submission" date="2025-08" db="UniProtKB">
        <authorList>
            <consortium name="Ensembl"/>
        </authorList>
    </citation>
    <scope>IDENTIFICATION</scope>
</reference>
<evidence type="ECO:0000256" key="3">
    <source>
        <dbReference type="ARBA" id="ARBA00022692"/>
    </source>
</evidence>
<feature type="region of interest" description="Disordered" evidence="8">
    <location>
        <begin position="238"/>
        <end position="346"/>
    </location>
</feature>
<keyword evidence="5 7" id="KW-0496">Mitochondrion</keyword>
<evidence type="ECO:0000313" key="11">
    <source>
        <dbReference type="Proteomes" id="UP000265140"/>
    </source>
</evidence>
<dbReference type="Pfam" id="PF09769">
    <property type="entry name" value="ApoO"/>
    <property type="match status" value="1"/>
</dbReference>
<dbReference type="PANTHER" id="PTHR14564">
    <property type="entry name" value="MICOS COMPLEX SUBUNIT MIC26 / MIC27 FAMILY MEMBER"/>
    <property type="match status" value="1"/>
</dbReference>
<reference evidence="11" key="1">
    <citation type="journal article" date="2014" name="PLoS ONE">
        <title>The genome and linkage map of the northern pike (Esox lucius): conserved synteny revealed between the salmonid sister group and the Neoteleostei.</title>
        <authorList>
            <person name="Rondeau E.B."/>
            <person name="Minkley D.R."/>
            <person name="Leong J.S."/>
            <person name="Messmer A.M."/>
            <person name="Jantzen J.R."/>
            <person name="von Schalburg K.R."/>
            <person name="Lemon C."/>
            <person name="Bird N.H."/>
            <person name="Koop B.F."/>
        </authorList>
    </citation>
    <scope>NUCLEOTIDE SEQUENCE</scope>
</reference>
<evidence type="ECO:0000256" key="6">
    <source>
        <dbReference type="ARBA" id="ARBA00023136"/>
    </source>
</evidence>
<reference evidence="10" key="4">
    <citation type="submission" date="2025-09" db="UniProtKB">
        <authorList>
            <consortium name="Ensembl"/>
        </authorList>
    </citation>
    <scope>IDENTIFICATION</scope>
</reference>
<comment type="subunit">
    <text evidence="7">Component of the mitochondrial contact site and cristae organizing system (MICOS) complex.</text>
</comment>
<dbReference type="Ensembl" id="ENSELUT00000012513.3">
    <property type="protein sequence ID" value="ENSELUP00000028781.3"/>
    <property type="gene ID" value="ENSELUG00000005518.3"/>
</dbReference>
<evidence type="ECO:0000256" key="9">
    <source>
        <dbReference type="SAM" id="SignalP"/>
    </source>
</evidence>
<comment type="similarity">
    <text evidence="2">Belongs to the apolipoprotein O/MICOS complex subunit Mic27 family.</text>
</comment>
<gene>
    <name evidence="10" type="primary">APOOL</name>
</gene>
<dbReference type="InterPro" id="IPR019166">
    <property type="entry name" value="MIC26/MIC27"/>
</dbReference>
<protein>
    <recommendedName>
        <fullName evidence="7">MICOS complex subunit</fullName>
    </recommendedName>
</protein>
<dbReference type="GO" id="GO:0061617">
    <property type="term" value="C:MICOS complex"/>
    <property type="evidence" value="ECO:0007669"/>
    <property type="project" value="UniProtKB-UniRule"/>
</dbReference>
<keyword evidence="7" id="KW-0999">Mitochondrion inner membrane</keyword>
<dbReference type="InParanoid" id="A0A3P8ZJ65"/>
<evidence type="ECO:0000256" key="2">
    <source>
        <dbReference type="ARBA" id="ARBA00010904"/>
    </source>
</evidence>
<evidence type="ECO:0000256" key="1">
    <source>
        <dbReference type="ARBA" id="ARBA00004325"/>
    </source>
</evidence>
<dbReference type="Bgee" id="ENSELUG00000005518">
    <property type="expression patterns" value="Expressed in muscle tissue and 14 other cell types or tissues"/>
</dbReference>
<keyword evidence="6 7" id="KW-0472">Membrane</keyword>
<feature type="compositionally biased region" description="Polar residues" evidence="8">
    <location>
        <begin position="311"/>
        <end position="324"/>
    </location>
</feature>
<comment type="subcellular location">
    <subcellularLocation>
        <location evidence="7">Mitochondrion inner membrane</location>
    </subcellularLocation>
    <subcellularLocation>
        <location evidence="1">Mitochondrion membrane</location>
    </subcellularLocation>
</comment>
<feature type="chain" id="PRO_5044267714" description="MICOS complex subunit" evidence="9">
    <location>
        <begin position="21"/>
        <end position="346"/>
    </location>
</feature>
<feature type="transmembrane region" description="Helical" evidence="7">
    <location>
        <begin position="135"/>
        <end position="153"/>
    </location>
</feature>
<dbReference type="GO" id="GO:0042407">
    <property type="term" value="P:cristae formation"/>
    <property type="evidence" value="ECO:0007669"/>
    <property type="project" value="InterPro"/>
</dbReference>
<evidence type="ECO:0000256" key="8">
    <source>
        <dbReference type="SAM" id="MobiDB-lite"/>
    </source>
</evidence>
<dbReference type="InterPro" id="IPR033182">
    <property type="entry name" value="MIC26/MIC27_animal"/>
</dbReference>
<dbReference type="GeneTree" id="ENSGT00530000063666"/>
<feature type="region of interest" description="Disordered" evidence="8">
    <location>
        <begin position="184"/>
        <end position="203"/>
    </location>
</feature>
<keyword evidence="11" id="KW-1185">Reference proteome</keyword>
<dbReference type="Proteomes" id="UP000265140">
    <property type="component" value="Chromosome 4"/>
</dbReference>
<keyword evidence="3 7" id="KW-0812">Transmembrane</keyword>
<sequence length="346" mass="36971">MLSTVMAAKVLMVSVPAVLGLASVRVYRVSEVTKEEMVSPQQLSIYTPLPFPQELHFIEEQPGALQKRLTAVRETIQGAFGSVKVEAGNLSIVGLDVYHYLKDPPSGFLPRLASVTLTGLVGMMLTRRGSRVKKLVVPLALMTAATSICYPAQTVALLKVSMRKLNATSLWSSSLVTSVFSPGPACSGQSGPASPDRTGHPITGQAYSTLLSEKPPRPPTEHQQLSIQCTSVQVTDIAQEEEGSSSYSAPEEESVPAHDPTPEEESVLTHDPTPEEEESVPAHDSTPEESVPVPAGFEEFLVGGSVPAKSPSDNPLHTGKSSFSPDHKLLDYGQSNPADADLYSTR</sequence>
<keyword evidence="4 7" id="KW-1133">Transmembrane helix</keyword>
<accession>A0A3P8ZJ65</accession>